<dbReference type="AlphaFoldDB" id="A0AA36HLC8"/>
<comment type="caution">
    <text evidence="2">The sequence shown here is derived from an EMBL/GenBank/DDBJ whole genome shotgun (WGS) entry which is preliminary data.</text>
</comment>
<evidence type="ECO:0000256" key="1">
    <source>
        <dbReference type="SAM" id="MobiDB-lite"/>
    </source>
</evidence>
<proteinExistence type="predicted"/>
<dbReference type="Proteomes" id="UP001178507">
    <property type="component" value="Unassembled WGS sequence"/>
</dbReference>
<dbReference type="EMBL" id="CAUJNA010000007">
    <property type="protein sequence ID" value="CAJ1370308.1"/>
    <property type="molecule type" value="Genomic_DNA"/>
</dbReference>
<protein>
    <submittedName>
        <fullName evidence="2">Uncharacterized protein</fullName>
    </submittedName>
</protein>
<organism evidence="2 3">
    <name type="scientific">Effrenium voratum</name>
    <dbReference type="NCBI Taxonomy" id="2562239"/>
    <lineage>
        <taxon>Eukaryota</taxon>
        <taxon>Sar</taxon>
        <taxon>Alveolata</taxon>
        <taxon>Dinophyceae</taxon>
        <taxon>Suessiales</taxon>
        <taxon>Symbiodiniaceae</taxon>
        <taxon>Effrenium</taxon>
    </lineage>
</organism>
<sequence>MLTRRGERSELRLPLRGGAAAALVREHGAGAAPGSMTCVPLSCLPCRGTPPALPPTQRRTFATRPLCSGAPVIVTDAALAAQEVEFVQTFGAMRGQLRSLRGECSSQSQRVVAEVCNGEVCDEWSKYAQPRCRIMVGFPYDPQHMSFLTAHACASLRQLYCPPNVPIAIRATLKAASRSTGLWAAMIEGLLPALVAIRRAITASLQEASLAGGISDAVFKRFGREWIEHETFRLGCTQEYWERNLNSIVSRHLHDQLPMLALPLGLCPTCCKHGTGRLQVVVMRNPFARLASYWRDWRGSKGHLAPNITFQEWLDEILSDQPNRSLISARDEFHVEPAFNEPPTDEVVFLVEEPLASLRRVEQRLCALGACVPLPAFPAGAEGARTRRAQVPGAPGLRLGKRVHPEEQMEPPQNMRLDLCKGSVSLVTYRASAWDLRERESARSDEAQQGPLNPAAAFLGLEPDGFRPPVPRATRSSFTMFKGDFQSELCSDGEAMRIDPDGQPYLVDTEARHDAQLEFALLCALTIFVGTAMAGILFGMSQAKSRNEPEAAEAAPAASAEAKPKAKPKAKAGEAKAKPKPKATARGHPFGIEHLLGSGLFPDFAAERGATRHDFSKPQMLTADQLFQSGPKGGHGSPQDLRYKRIVRNQATLQRAAEVVIDRPSKLRKALSTPDLLDVPTACLTDVRNRLGIVVGDKVRHAFLETSFSGMRSKMRKSKLNRLHRETSWARSYKTALHPELKGSVTVIEEGTEALLATQRAQALKDEALRAAKLLDRETFARAARRRSFAKTDDQLVKLRGIREETPPRQPEAIVREAMAMLQKWKFHEEVARTLCDALLGMAEVGILSVSGISDSHTPYDR</sequence>
<accession>A0AA36HLC8</accession>
<evidence type="ECO:0000313" key="3">
    <source>
        <dbReference type="Proteomes" id="UP001178507"/>
    </source>
</evidence>
<gene>
    <name evidence="2" type="ORF">EVOR1521_LOCUS901</name>
</gene>
<evidence type="ECO:0000313" key="2">
    <source>
        <dbReference type="EMBL" id="CAJ1370308.1"/>
    </source>
</evidence>
<reference evidence="2" key="1">
    <citation type="submission" date="2023-08" db="EMBL/GenBank/DDBJ databases">
        <authorList>
            <person name="Chen Y."/>
            <person name="Shah S."/>
            <person name="Dougan E. K."/>
            <person name="Thang M."/>
            <person name="Chan C."/>
        </authorList>
    </citation>
    <scope>NUCLEOTIDE SEQUENCE</scope>
</reference>
<keyword evidence="3" id="KW-1185">Reference proteome</keyword>
<feature type="compositionally biased region" description="Low complexity" evidence="1">
    <location>
        <begin position="552"/>
        <end position="561"/>
    </location>
</feature>
<feature type="region of interest" description="Disordered" evidence="1">
    <location>
        <begin position="549"/>
        <end position="589"/>
    </location>
</feature>
<name>A0AA36HLC8_9DINO</name>